<dbReference type="HOGENOM" id="CLU_1811468_0_0_2"/>
<evidence type="ECO:0000313" key="2">
    <source>
        <dbReference type="EMBL" id="AKB35623.1"/>
    </source>
</evidence>
<reference evidence="2 3" key="1">
    <citation type="submission" date="2014-07" db="EMBL/GenBank/DDBJ databases">
        <title>Methanogenic archaea and the global carbon cycle.</title>
        <authorList>
            <person name="Henriksen J.R."/>
            <person name="Luke J."/>
            <person name="Reinhart S."/>
            <person name="Benedict M.N."/>
            <person name="Youngblut N.D."/>
            <person name="Metcalf M.E."/>
            <person name="Whitaker R.J."/>
            <person name="Metcalf W.W."/>
        </authorList>
    </citation>
    <scope>NUCLEOTIDE SEQUENCE [LARGE SCALE GENOMIC DNA]</scope>
    <source>
        <strain evidence="2 3">C2J</strain>
    </source>
</reference>
<gene>
    <name evidence="2" type="ORF">MSSAC_1033</name>
</gene>
<evidence type="ECO:0000313" key="3">
    <source>
        <dbReference type="Proteomes" id="UP000033123"/>
    </source>
</evidence>
<dbReference type="AlphaFoldDB" id="A0A0E3PLE9"/>
<evidence type="ECO:0000256" key="1">
    <source>
        <dbReference type="SAM" id="MobiDB-lite"/>
    </source>
</evidence>
<feature type="compositionally biased region" description="Basic and acidic residues" evidence="1">
    <location>
        <begin position="129"/>
        <end position="142"/>
    </location>
</feature>
<dbReference type="Proteomes" id="UP000033123">
    <property type="component" value="Chromosome"/>
</dbReference>
<dbReference type="EMBL" id="CP009508">
    <property type="protein sequence ID" value="AKB35623.1"/>
    <property type="molecule type" value="Genomic_DNA"/>
</dbReference>
<dbReference type="RefSeq" id="WP_048180668.1">
    <property type="nucleotide sequence ID" value="NZ_CP009508.1"/>
</dbReference>
<dbReference type="STRING" id="1434118.MSSAC_1033"/>
<accession>A0A0E3PLE9</accession>
<name>A0A0E3PLE9_9EURY</name>
<dbReference type="GeneID" id="24870612"/>
<organism evidence="2 3">
    <name type="scientific">Methanosarcina siciliae C2J</name>
    <dbReference type="NCBI Taxonomy" id="1434118"/>
    <lineage>
        <taxon>Archaea</taxon>
        <taxon>Methanobacteriati</taxon>
        <taxon>Methanobacteriota</taxon>
        <taxon>Stenosarchaea group</taxon>
        <taxon>Methanomicrobia</taxon>
        <taxon>Methanosarcinales</taxon>
        <taxon>Methanosarcinaceae</taxon>
        <taxon>Methanosarcina</taxon>
    </lineage>
</organism>
<sequence length="142" mass="16069">MNISDIPLREKPSHGSVKRVSRITEDWLLMKLGIQGFRKFSSLKKKGQDLKQAMFGEDPDLMVEFLALQDSIGEFQTIMLVTSWNLQKMLGFEEDATEDEYQNLLKRCIEALGGTAADFFGSSNTGSSSREREETKEEIPEA</sequence>
<proteinExistence type="predicted"/>
<dbReference type="KEGG" id="msj:MSSAC_1033"/>
<protein>
    <submittedName>
        <fullName evidence="2">Uncharacterized protein</fullName>
    </submittedName>
</protein>
<dbReference type="PATRIC" id="fig|1434118.4.peg.1327"/>
<feature type="region of interest" description="Disordered" evidence="1">
    <location>
        <begin position="118"/>
        <end position="142"/>
    </location>
</feature>